<evidence type="ECO:0000259" key="1">
    <source>
        <dbReference type="Pfam" id="PF05305"/>
    </source>
</evidence>
<sequence length="162" mass="16854">MRSVRPSMPSLNPSGQLGNESSYIIGIPNMTVTTRLAFTLLAVSTIVGCSASVESSSPAPAAPSRGPSELNVIAGPDDMTTADIGFVQGVRQQKTGLADDAQIIEAGYQVCQYQHDGYSQTEAESALSAKYPNVTAHYAKVVVLDVLTFDLCTRGGSAGLVG</sequence>
<name>A0A2A5J590_RHOSG</name>
<dbReference type="InterPro" id="IPR007969">
    <property type="entry name" value="DUF732"/>
</dbReference>
<organism evidence="2 3">
    <name type="scientific">Rhodococcus qingshengii</name>
    <dbReference type="NCBI Taxonomy" id="334542"/>
    <lineage>
        <taxon>Bacteria</taxon>
        <taxon>Bacillati</taxon>
        <taxon>Actinomycetota</taxon>
        <taxon>Actinomycetes</taxon>
        <taxon>Mycobacteriales</taxon>
        <taxon>Nocardiaceae</taxon>
        <taxon>Rhodococcus</taxon>
        <taxon>Rhodococcus erythropolis group</taxon>
    </lineage>
</organism>
<reference evidence="2 3" key="1">
    <citation type="submission" date="2017-07" db="EMBL/GenBank/DDBJ databases">
        <title>Draft sequence of Rhodococcus enclensis 23b-28.</title>
        <authorList>
            <person name="Besaury L."/>
            <person name="Sancelme M."/>
            <person name="Amato P."/>
            <person name="Lallement A."/>
            <person name="Delort A.-M."/>
        </authorList>
    </citation>
    <scope>NUCLEOTIDE SEQUENCE [LARGE SCALE GENOMIC DNA]</scope>
    <source>
        <strain evidence="2 3">23b-28</strain>
    </source>
</reference>
<accession>A0A2A5J590</accession>
<comment type="caution">
    <text evidence="2">The sequence shown here is derived from an EMBL/GenBank/DDBJ whole genome shotgun (WGS) entry which is preliminary data.</text>
</comment>
<dbReference type="Pfam" id="PF05305">
    <property type="entry name" value="DUF732"/>
    <property type="match status" value="1"/>
</dbReference>
<evidence type="ECO:0000313" key="2">
    <source>
        <dbReference type="EMBL" id="PCK24151.1"/>
    </source>
</evidence>
<dbReference type="EMBL" id="NOVD01000036">
    <property type="protein sequence ID" value="PCK24151.1"/>
    <property type="molecule type" value="Genomic_DNA"/>
</dbReference>
<dbReference type="AlphaFoldDB" id="A0A2A5J590"/>
<gene>
    <name evidence="2" type="ORF">CHR55_27305</name>
</gene>
<feature type="domain" description="DUF732" evidence="1">
    <location>
        <begin position="82"/>
        <end position="143"/>
    </location>
</feature>
<proteinExistence type="predicted"/>
<dbReference type="Proteomes" id="UP000230886">
    <property type="component" value="Unassembled WGS sequence"/>
</dbReference>
<protein>
    <recommendedName>
        <fullName evidence="1">DUF732 domain-containing protein</fullName>
    </recommendedName>
</protein>
<evidence type="ECO:0000313" key="3">
    <source>
        <dbReference type="Proteomes" id="UP000230886"/>
    </source>
</evidence>